<dbReference type="EnsemblPlants" id="Bo3g091380.1">
    <property type="protein sequence ID" value="Bo3g091380.1"/>
    <property type="gene ID" value="Bo3g091380"/>
</dbReference>
<evidence type="ECO:0000256" key="1">
    <source>
        <dbReference type="SAM" id="MobiDB-lite"/>
    </source>
</evidence>
<dbReference type="PANTHER" id="PTHR45023">
    <property type="match status" value="1"/>
</dbReference>
<keyword evidence="4" id="KW-1185">Reference proteome</keyword>
<accession>A0A0D3BDZ2</accession>
<feature type="domain" description="Myb-like" evidence="2">
    <location>
        <begin position="161"/>
        <end position="232"/>
    </location>
</feature>
<reference evidence="3 4" key="1">
    <citation type="journal article" date="2014" name="Genome Biol.">
        <title>Transcriptome and methylome profiling reveals relics of genome dominance in the mesopolyploid Brassica oleracea.</title>
        <authorList>
            <person name="Parkin I.A."/>
            <person name="Koh C."/>
            <person name="Tang H."/>
            <person name="Robinson S.J."/>
            <person name="Kagale S."/>
            <person name="Clarke W.E."/>
            <person name="Town C.D."/>
            <person name="Nixon J."/>
            <person name="Krishnakumar V."/>
            <person name="Bidwell S.L."/>
            <person name="Denoeud F."/>
            <person name="Belcram H."/>
            <person name="Links M.G."/>
            <person name="Just J."/>
            <person name="Clarke C."/>
            <person name="Bender T."/>
            <person name="Huebert T."/>
            <person name="Mason A.S."/>
            <person name="Pires J.C."/>
            <person name="Barker G."/>
            <person name="Moore J."/>
            <person name="Walley P.G."/>
            <person name="Manoli S."/>
            <person name="Batley J."/>
            <person name="Edwards D."/>
            <person name="Nelson M.N."/>
            <person name="Wang X."/>
            <person name="Paterson A.H."/>
            <person name="King G."/>
            <person name="Bancroft I."/>
            <person name="Chalhoub B."/>
            <person name="Sharpe A.G."/>
        </authorList>
    </citation>
    <scope>NUCLEOTIDE SEQUENCE</scope>
    <source>
        <strain evidence="3 4">cv. TO1000</strain>
    </source>
</reference>
<evidence type="ECO:0000259" key="2">
    <source>
        <dbReference type="PROSITE" id="PS50090"/>
    </source>
</evidence>
<feature type="region of interest" description="Disordered" evidence="1">
    <location>
        <begin position="301"/>
        <end position="347"/>
    </location>
</feature>
<evidence type="ECO:0000313" key="4">
    <source>
        <dbReference type="Proteomes" id="UP000032141"/>
    </source>
</evidence>
<dbReference type="PANTHER" id="PTHR45023:SF4">
    <property type="entry name" value="GLYCINE-RICH PROTEIN-RELATED"/>
    <property type="match status" value="1"/>
</dbReference>
<dbReference type="Gramene" id="Bo3g091380.1">
    <property type="protein sequence ID" value="Bo3g091380.1"/>
    <property type="gene ID" value="Bo3g091380"/>
</dbReference>
<dbReference type="HOGENOM" id="CLU_012390_0_0_1"/>
<dbReference type="Gene3D" id="1.10.10.60">
    <property type="entry name" value="Homeodomain-like"/>
    <property type="match status" value="1"/>
</dbReference>
<dbReference type="InterPro" id="IPR001005">
    <property type="entry name" value="SANT/Myb"/>
</dbReference>
<dbReference type="Proteomes" id="UP000032141">
    <property type="component" value="Chromosome C3"/>
</dbReference>
<sequence length="383" mass="43415">MPSSASNLIAFFSSYSVSPNSISTLLLQLHSQNFSLLQNQNQNPLSSNFCVCFPSTPQFHQRGFVQGILAFLWILKPLSSPILVVELDVAQDKTHHLSWRSNHYMRLLDMDSTNPYSHQNSSFVDLLSSQQEPFRYEGLSQLTVFNSQSTATSSFSEDTPTERKERKKWTPTEDVALISSWLNTSKDPVVGNEQKAGAFWKRIAAYYAASSKVVNDEKREAIQCKERWQKINDFFSKLCGSYEAATRQKTSGQNDGDVVKLAHEIFYNDHKIKFNLHHAWEELCNDHKWYELATTKLDGSSKKRRCEDGAQSENSQGTINLDDPPTKRHVGVKAAKGGSSKRSMEDGKALSEFQTMWSLKEKDLPGKERLSKMGLLDRLIAKT</sequence>
<protein>
    <recommendedName>
        <fullName evidence="2">Myb-like domain-containing protein</fullName>
    </recommendedName>
</protein>
<organism evidence="3 4">
    <name type="scientific">Brassica oleracea var. oleracea</name>
    <dbReference type="NCBI Taxonomy" id="109376"/>
    <lineage>
        <taxon>Eukaryota</taxon>
        <taxon>Viridiplantae</taxon>
        <taxon>Streptophyta</taxon>
        <taxon>Embryophyta</taxon>
        <taxon>Tracheophyta</taxon>
        <taxon>Spermatophyta</taxon>
        <taxon>Magnoliopsida</taxon>
        <taxon>eudicotyledons</taxon>
        <taxon>Gunneridae</taxon>
        <taxon>Pentapetalae</taxon>
        <taxon>rosids</taxon>
        <taxon>malvids</taxon>
        <taxon>Brassicales</taxon>
        <taxon>Brassicaceae</taxon>
        <taxon>Brassiceae</taxon>
        <taxon>Brassica</taxon>
    </lineage>
</organism>
<dbReference type="PROSITE" id="PS50090">
    <property type="entry name" value="MYB_LIKE"/>
    <property type="match status" value="1"/>
</dbReference>
<reference evidence="3" key="2">
    <citation type="submission" date="2015-03" db="UniProtKB">
        <authorList>
            <consortium name="EnsemblPlants"/>
        </authorList>
    </citation>
    <scope>IDENTIFICATION</scope>
</reference>
<name>A0A0D3BDZ2_BRAOL</name>
<proteinExistence type="predicted"/>
<evidence type="ECO:0000313" key="3">
    <source>
        <dbReference type="EnsemblPlants" id="Bo3g091380.1"/>
    </source>
</evidence>
<dbReference type="AlphaFoldDB" id="A0A0D3BDZ2"/>